<evidence type="ECO:0000313" key="2">
    <source>
        <dbReference type="EMBL" id="MCD7446158.1"/>
    </source>
</evidence>
<dbReference type="EMBL" id="JACEIK010000007">
    <property type="protein sequence ID" value="MCD7446158.1"/>
    <property type="molecule type" value="Genomic_DNA"/>
</dbReference>
<name>A0ABS8RHN1_DATST</name>
<keyword evidence="3" id="KW-1185">Reference proteome</keyword>
<reference evidence="2 3" key="1">
    <citation type="journal article" date="2021" name="BMC Genomics">
        <title>Datura genome reveals duplications of psychoactive alkaloid biosynthetic genes and high mutation rate following tissue culture.</title>
        <authorList>
            <person name="Rajewski A."/>
            <person name="Carter-House D."/>
            <person name="Stajich J."/>
            <person name="Litt A."/>
        </authorList>
    </citation>
    <scope>NUCLEOTIDE SEQUENCE [LARGE SCALE GENOMIC DNA]</scope>
    <source>
        <strain evidence="2">AR-01</strain>
    </source>
</reference>
<organism evidence="2 3">
    <name type="scientific">Datura stramonium</name>
    <name type="common">Jimsonweed</name>
    <name type="synonym">Common thornapple</name>
    <dbReference type="NCBI Taxonomy" id="4076"/>
    <lineage>
        <taxon>Eukaryota</taxon>
        <taxon>Viridiplantae</taxon>
        <taxon>Streptophyta</taxon>
        <taxon>Embryophyta</taxon>
        <taxon>Tracheophyta</taxon>
        <taxon>Spermatophyta</taxon>
        <taxon>Magnoliopsida</taxon>
        <taxon>eudicotyledons</taxon>
        <taxon>Gunneridae</taxon>
        <taxon>Pentapetalae</taxon>
        <taxon>asterids</taxon>
        <taxon>lamiids</taxon>
        <taxon>Solanales</taxon>
        <taxon>Solanaceae</taxon>
        <taxon>Solanoideae</taxon>
        <taxon>Datureae</taxon>
        <taxon>Datura</taxon>
    </lineage>
</organism>
<sequence>MRYPVQLISDLGGGSRRRQCGSSLDETWNGGDSASGRTTPARDLELCAPLFLGAATATARDGGSNSTAWAARRRQQLAIWISVRRQRRGLLGSLVGFS</sequence>
<evidence type="ECO:0000256" key="1">
    <source>
        <dbReference type="SAM" id="MobiDB-lite"/>
    </source>
</evidence>
<comment type="caution">
    <text evidence="2">The sequence shown here is derived from an EMBL/GenBank/DDBJ whole genome shotgun (WGS) entry which is preliminary data.</text>
</comment>
<proteinExistence type="predicted"/>
<gene>
    <name evidence="2" type="ORF">HAX54_045215</name>
</gene>
<evidence type="ECO:0000313" key="3">
    <source>
        <dbReference type="Proteomes" id="UP000823775"/>
    </source>
</evidence>
<feature type="region of interest" description="Disordered" evidence="1">
    <location>
        <begin position="9"/>
        <end position="40"/>
    </location>
</feature>
<feature type="compositionally biased region" description="Polar residues" evidence="1">
    <location>
        <begin position="24"/>
        <end position="38"/>
    </location>
</feature>
<dbReference type="Proteomes" id="UP000823775">
    <property type="component" value="Unassembled WGS sequence"/>
</dbReference>
<accession>A0ABS8RHN1</accession>
<protein>
    <submittedName>
        <fullName evidence="2">Uncharacterized protein</fullName>
    </submittedName>
</protein>